<dbReference type="AlphaFoldDB" id="A0A1I7XRU7"/>
<dbReference type="Proteomes" id="UP000095283">
    <property type="component" value="Unplaced"/>
</dbReference>
<feature type="region of interest" description="Disordered" evidence="1">
    <location>
        <begin position="1"/>
        <end position="21"/>
    </location>
</feature>
<reference evidence="3" key="1">
    <citation type="submission" date="2016-11" db="UniProtKB">
        <authorList>
            <consortium name="WormBaseParasite"/>
        </authorList>
    </citation>
    <scope>IDENTIFICATION</scope>
</reference>
<proteinExistence type="predicted"/>
<keyword evidence="2" id="KW-1185">Reference proteome</keyword>
<evidence type="ECO:0000313" key="3">
    <source>
        <dbReference type="WBParaSite" id="Hba_20208"/>
    </source>
</evidence>
<sequence>MGSASTLNPHERGKLKAQSTADYKMQQISDVSLPVEHPVELTTSAGGKVDQSTGGAVVSRTILLMG</sequence>
<protein>
    <submittedName>
        <fullName evidence="3">Uncharacterized protein</fullName>
    </submittedName>
</protein>
<evidence type="ECO:0000313" key="2">
    <source>
        <dbReference type="Proteomes" id="UP000095283"/>
    </source>
</evidence>
<evidence type="ECO:0000256" key="1">
    <source>
        <dbReference type="SAM" id="MobiDB-lite"/>
    </source>
</evidence>
<dbReference type="WBParaSite" id="Hba_20208">
    <property type="protein sequence ID" value="Hba_20208"/>
    <property type="gene ID" value="Hba_20208"/>
</dbReference>
<organism evidence="2 3">
    <name type="scientific">Heterorhabditis bacteriophora</name>
    <name type="common">Entomopathogenic nematode worm</name>
    <dbReference type="NCBI Taxonomy" id="37862"/>
    <lineage>
        <taxon>Eukaryota</taxon>
        <taxon>Metazoa</taxon>
        <taxon>Ecdysozoa</taxon>
        <taxon>Nematoda</taxon>
        <taxon>Chromadorea</taxon>
        <taxon>Rhabditida</taxon>
        <taxon>Rhabditina</taxon>
        <taxon>Rhabditomorpha</taxon>
        <taxon>Strongyloidea</taxon>
        <taxon>Heterorhabditidae</taxon>
        <taxon>Heterorhabditis</taxon>
    </lineage>
</organism>
<accession>A0A1I7XRU7</accession>
<name>A0A1I7XRU7_HETBA</name>